<evidence type="ECO:0000256" key="3">
    <source>
        <dbReference type="ARBA" id="ARBA00023172"/>
    </source>
</evidence>
<dbReference type="SUPFAM" id="SSF56349">
    <property type="entry name" value="DNA breaking-rejoining enzymes"/>
    <property type="match status" value="1"/>
</dbReference>
<name>A0A4R0XNS2_9MOLU</name>
<evidence type="ECO:0000313" key="5">
    <source>
        <dbReference type="EMBL" id="TCG10605.1"/>
    </source>
</evidence>
<dbReference type="EMBL" id="PSZO01000030">
    <property type="protein sequence ID" value="TCG10605.1"/>
    <property type="molecule type" value="Genomic_DNA"/>
</dbReference>
<dbReference type="InterPro" id="IPR002104">
    <property type="entry name" value="Integrase_catalytic"/>
</dbReference>
<dbReference type="Proteomes" id="UP000294192">
    <property type="component" value="Unassembled WGS sequence"/>
</dbReference>
<keyword evidence="6" id="KW-1185">Reference proteome</keyword>
<dbReference type="CDD" id="cd00397">
    <property type="entry name" value="DNA_BRE_C"/>
    <property type="match status" value="1"/>
</dbReference>
<dbReference type="GO" id="GO:0015074">
    <property type="term" value="P:DNA integration"/>
    <property type="evidence" value="ECO:0007669"/>
    <property type="project" value="InterPro"/>
</dbReference>
<dbReference type="Gene3D" id="1.10.443.10">
    <property type="entry name" value="Intergrase catalytic core"/>
    <property type="match status" value="1"/>
</dbReference>
<dbReference type="Pfam" id="PF00589">
    <property type="entry name" value="Phage_integrase"/>
    <property type="match status" value="1"/>
</dbReference>
<reference evidence="5 6" key="1">
    <citation type="submission" date="2018-02" db="EMBL/GenBank/DDBJ databases">
        <title>Mycoplasma marinum and Mycoplasma todarodis sp. nov., moderately halophilic and psychrotolerant mycoplasmas isolated from cephalopods.</title>
        <authorList>
            <person name="Viver T."/>
        </authorList>
    </citation>
    <scope>NUCLEOTIDE SEQUENCE [LARGE SCALE GENOMIC DNA]</scope>
    <source>
        <strain evidence="5 6">PE</strain>
    </source>
</reference>
<comment type="caution">
    <text evidence="5">The sequence shown here is derived from an EMBL/GenBank/DDBJ whole genome shotgun (WGS) entry which is preliminary data.</text>
</comment>
<evidence type="ECO:0000313" key="6">
    <source>
        <dbReference type="Proteomes" id="UP000294192"/>
    </source>
</evidence>
<protein>
    <recommendedName>
        <fullName evidence="4">Tyr recombinase domain-containing protein</fullName>
    </recommendedName>
</protein>
<dbReference type="PANTHER" id="PTHR30349:SF41">
    <property type="entry name" value="INTEGRASE_RECOMBINASE PROTEIN MJ0367-RELATED"/>
    <property type="match status" value="1"/>
</dbReference>
<dbReference type="OrthoDB" id="395712at2"/>
<proteinExistence type="inferred from homology"/>
<gene>
    <name evidence="5" type="ORF">C4B24_04400</name>
</gene>
<sequence length="141" mass="16610">MGFQKRIIIRILFETGIRSSELLNLKKSNIKNNELHVFGKGRRQRKVMISAWLQEELEEYLKTCSEILFPFGYKNLYNKINILDGSRKLSPHMFRRGYAKFCYAQNISIYDISLSMGHSNIETTAGYIKRNSEDVEIYKIF</sequence>
<dbReference type="GO" id="GO:0003677">
    <property type="term" value="F:DNA binding"/>
    <property type="evidence" value="ECO:0007669"/>
    <property type="project" value="UniProtKB-KW"/>
</dbReference>
<evidence type="ECO:0000256" key="2">
    <source>
        <dbReference type="ARBA" id="ARBA00023125"/>
    </source>
</evidence>
<dbReference type="InterPro" id="IPR013762">
    <property type="entry name" value="Integrase-like_cat_sf"/>
</dbReference>
<evidence type="ECO:0000256" key="1">
    <source>
        <dbReference type="ARBA" id="ARBA00008857"/>
    </source>
</evidence>
<dbReference type="PROSITE" id="PS51898">
    <property type="entry name" value="TYR_RECOMBINASE"/>
    <property type="match status" value="1"/>
</dbReference>
<feature type="domain" description="Tyr recombinase" evidence="4">
    <location>
        <begin position="1"/>
        <end position="139"/>
    </location>
</feature>
<keyword evidence="3" id="KW-0233">DNA recombination</keyword>
<evidence type="ECO:0000259" key="4">
    <source>
        <dbReference type="PROSITE" id="PS51898"/>
    </source>
</evidence>
<dbReference type="InterPro" id="IPR050090">
    <property type="entry name" value="Tyrosine_recombinase_XerCD"/>
</dbReference>
<dbReference type="PANTHER" id="PTHR30349">
    <property type="entry name" value="PHAGE INTEGRASE-RELATED"/>
    <property type="match status" value="1"/>
</dbReference>
<keyword evidence="2" id="KW-0238">DNA-binding</keyword>
<accession>A0A4R0XNS2</accession>
<dbReference type="GO" id="GO:0006310">
    <property type="term" value="P:DNA recombination"/>
    <property type="evidence" value="ECO:0007669"/>
    <property type="project" value="UniProtKB-KW"/>
</dbReference>
<comment type="similarity">
    <text evidence="1">Belongs to the 'phage' integrase family.</text>
</comment>
<dbReference type="AlphaFoldDB" id="A0A4R0XNS2"/>
<dbReference type="InterPro" id="IPR011010">
    <property type="entry name" value="DNA_brk_join_enz"/>
</dbReference>
<organism evidence="5 6">
    <name type="scientific">Mycoplasma marinum</name>
    <dbReference type="NCBI Taxonomy" id="1937190"/>
    <lineage>
        <taxon>Bacteria</taxon>
        <taxon>Bacillati</taxon>
        <taxon>Mycoplasmatota</taxon>
        <taxon>Mollicutes</taxon>
        <taxon>Mycoplasmataceae</taxon>
        <taxon>Mycoplasma</taxon>
    </lineage>
</organism>